<evidence type="ECO:0000256" key="8">
    <source>
        <dbReference type="ARBA" id="ARBA00023128"/>
    </source>
</evidence>
<dbReference type="OrthoDB" id="35799at2759"/>
<protein>
    <submittedName>
        <fullName evidence="10">Uncharacterized protein</fullName>
    </submittedName>
</protein>
<dbReference type="GO" id="GO:0015986">
    <property type="term" value="P:proton motive force-driven ATP synthesis"/>
    <property type="evidence" value="ECO:0007669"/>
    <property type="project" value="InterPro"/>
</dbReference>
<proteinExistence type="inferred from homology"/>
<comment type="caution">
    <text evidence="10">The sequence shown here is derived from an EMBL/GenBank/DDBJ whole genome shotgun (WGS) entry which is preliminary data.</text>
</comment>
<reference evidence="10 11" key="1">
    <citation type="journal article" date="2019" name="Sci. Data">
        <title>Hybrid genome assembly and annotation of Danionella translucida.</title>
        <authorList>
            <person name="Kadobianskyi M."/>
            <person name="Schulze L."/>
            <person name="Schuelke M."/>
            <person name="Judkewitz B."/>
        </authorList>
    </citation>
    <scope>NUCLEOTIDE SEQUENCE [LARGE SCALE GENOMIC DNA]</scope>
    <source>
        <strain evidence="10 11">Bolton</strain>
    </source>
</reference>
<evidence type="ECO:0000256" key="7">
    <source>
        <dbReference type="ARBA" id="ARBA00023065"/>
    </source>
</evidence>
<accession>A0A553QQH6</accession>
<keyword evidence="7" id="KW-0406">Ion transport</keyword>
<evidence type="ECO:0000256" key="9">
    <source>
        <dbReference type="ARBA" id="ARBA00023136"/>
    </source>
</evidence>
<keyword evidence="4" id="KW-0138">CF(0)</keyword>
<evidence type="ECO:0000256" key="3">
    <source>
        <dbReference type="ARBA" id="ARBA00022448"/>
    </source>
</evidence>
<keyword evidence="6" id="KW-0999">Mitochondrion inner membrane</keyword>
<keyword evidence="11" id="KW-1185">Reference proteome</keyword>
<organism evidence="10 11">
    <name type="scientific">Danionella cerebrum</name>
    <dbReference type="NCBI Taxonomy" id="2873325"/>
    <lineage>
        <taxon>Eukaryota</taxon>
        <taxon>Metazoa</taxon>
        <taxon>Chordata</taxon>
        <taxon>Craniata</taxon>
        <taxon>Vertebrata</taxon>
        <taxon>Euteleostomi</taxon>
        <taxon>Actinopterygii</taxon>
        <taxon>Neopterygii</taxon>
        <taxon>Teleostei</taxon>
        <taxon>Ostariophysi</taxon>
        <taxon>Cypriniformes</taxon>
        <taxon>Danionidae</taxon>
        <taxon>Danioninae</taxon>
        <taxon>Danionella</taxon>
    </lineage>
</organism>
<dbReference type="PANTHER" id="PTHR12700">
    <property type="entry name" value="ATP SYNTHASE SUBUNIT D, MITOCHONDRIAL"/>
    <property type="match status" value="1"/>
</dbReference>
<evidence type="ECO:0000256" key="1">
    <source>
        <dbReference type="ARBA" id="ARBA00004273"/>
    </source>
</evidence>
<evidence type="ECO:0000256" key="5">
    <source>
        <dbReference type="ARBA" id="ARBA00022781"/>
    </source>
</evidence>
<dbReference type="Pfam" id="PF05873">
    <property type="entry name" value="Mt_ATP-synt_D"/>
    <property type="match status" value="2"/>
</dbReference>
<evidence type="ECO:0000256" key="4">
    <source>
        <dbReference type="ARBA" id="ARBA00022547"/>
    </source>
</evidence>
<comment type="subcellular location">
    <subcellularLocation>
        <location evidence="1">Mitochondrion inner membrane</location>
    </subcellularLocation>
</comment>
<dbReference type="InterPro" id="IPR036228">
    <property type="entry name" value="ATP_synth_F0_dsu_sf_mt"/>
</dbReference>
<evidence type="ECO:0000313" key="11">
    <source>
        <dbReference type="Proteomes" id="UP000316079"/>
    </source>
</evidence>
<dbReference type="EMBL" id="SRMA01025648">
    <property type="protein sequence ID" value="TRY92214.1"/>
    <property type="molecule type" value="Genomic_DNA"/>
</dbReference>
<keyword evidence="3" id="KW-0813">Transport</keyword>
<comment type="similarity">
    <text evidence="2">Belongs to the ATPase d subunit family.</text>
</comment>
<dbReference type="GO" id="GO:0045259">
    <property type="term" value="C:proton-transporting ATP synthase complex"/>
    <property type="evidence" value="ECO:0007669"/>
    <property type="project" value="UniProtKB-KW"/>
</dbReference>
<keyword evidence="5" id="KW-0375">Hydrogen ion transport</keyword>
<dbReference type="InterPro" id="IPR008689">
    <property type="entry name" value="ATP_synth_F0_dsu_mt"/>
</dbReference>
<keyword evidence="8" id="KW-0496">Mitochondrion</keyword>
<dbReference type="Proteomes" id="UP000316079">
    <property type="component" value="Unassembled WGS sequence"/>
</dbReference>
<evidence type="ECO:0000256" key="6">
    <source>
        <dbReference type="ARBA" id="ARBA00022792"/>
    </source>
</evidence>
<dbReference type="GO" id="GO:0005743">
    <property type="term" value="C:mitochondrial inner membrane"/>
    <property type="evidence" value="ECO:0007669"/>
    <property type="project" value="UniProtKB-SubCell"/>
</dbReference>
<gene>
    <name evidence="10" type="ORF">DNTS_025740</name>
</gene>
<dbReference type="Gene3D" id="6.10.280.70">
    <property type="match status" value="1"/>
</dbReference>
<dbReference type="PIRSF" id="PIRSF005514">
    <property type="entry name" value="ATPase_F0_D_mt"/>
    <property type="match status" value="1"/>
</dbReference>
<dbReference type="STRING" id="623744.A0A553QQH6"/>
<dbReference type="SUPFAM" id="SSF161065">
    <property type="entry name" value="ATP synthase D chain-like"/>
    <property type="match status" value="1"/>
</dbReference>
<evidence type="ECO:0000256" key="2">
    <source>
        <dbReference type="ARBA" id="ARBA00006842"/>
    </source>
</evidence>
<name>A0A553QQH6_9TELE</name>
<keyword evidence="9" id="KW-0472">Membrane</keyword>
<sequence>MAGRRAVVKTLDWVAFAERVPPNQKAMFNQLKARSDAIAAKLASLPAKPAAIDWSHYKAVLGNVAMVEEFEKKRAVVADFVAQSNVRIAEHQESLDKLTNMIPYDQMSVADLEEVFPETKLDKEKYPYWPHKHPSELC</sequence>
<dbReference type="GO" id="GO:0015078">
    <property type="term" value="F:proton transmembrane transporter activity"/>
    <property type="evidence" value="ECO:0007669"/>
    <property type="project" value="InterPro"/>
</dbReference>
<dbReference type="AlphaFoldDB" id="A0A553QQH6"/>
<evidence type="ECO:0000313" key="10">
    <source>
        <dbReference type="EMBL" id="TRY92214.1"/>
    </source>
</evidence>